<evidence type="ECO:0000256" key="4">
    <source>
        <dbReference type="ARBA" id="ARBA00007353"/>
    </source>
</evidence>
<keyword evidence="5" id="KW-0808">Transferase</keyword>
<evidence type="ECO:0000256" key="9">
    <source>
        <dbReference type="ARBA" id="ARBA00047989"/>
    </source>
</evidence>
<dbReference type="NCBIfam" id="TIGR00726">
    <property type="entry name" value="peptidoglycan editing factor PgeF"/>
    <property type="match status" value="1"/>
</dbReference>
<dbReference type="RefSeq" id="WP_382392086.1">
    <property type="nucleotide sequence ID" value="NZ_JBHUNA010000009.1"/>
</dbReference>
<evidence type="ECO:0000256" key="8">
    <source>
        <dbReference type="ARBA" id="ARBA00022833"/>
    </source>
</evidence>
<evidence type="ECO:0000256" key="3">
    <source>
        <dbReference type="ARBA" id="ARBA00003215"/>
    </source>
</evidence>
<keyword evidence="7" id="KW-0378">Hydrolase</keyword>
<evidence type="ECO:0000313" key="13">
    <source>
        <dbReference type="EMBL" id="MFD2760529.1"/>
    </source>
</evidence>
<comment type="caution">
    <text evidence="13">The sequence shown here is derived from an EMBL/GenBank/DDBJ whole genome shotgun (WGS) entry which is preliminary data.</text>
</comment>
<comment type="catalytic activity">
    <reaction evidence="9">
        <text>adenosine + H2O + H(+) = inosine + NH4(+)</text>
        <dbReference type="Rhea" id="RHEA:24408"/>
        <dbReference type="ChEBI" id="CHEBI:15377"/>
        <dbReference type="ChEBI" id="CHEBI:15378"/>
        <dbReference type="ChEBI" id="CHEBI:16335"/>
        <dbReference type="ChEBI" id="CHEBI:17596"/>
        <dbReference type="ChEBI" id="CHEBI:28938"/>
        <dbReference type="EC" id="3.5.4.4"/>
    </reaction>
    <physiologicalReaction direction="left-to-right" evidence="9">
        <dbReference type="Rhea" id="RHEA:24409"/>
    </physiologicalReaction>
</comment>
<evidence type="ECO:0000256" key="7">
    <source>
        <dbReference type="ARBA" id="ARBA00022801"/>
    </source>
</evidence>
<dbReference type="SUPFAM" id="SSF64438">
    <property type="entry name" value="CNF1/YfiH-like putative cysteine hydrolases"/>
    <property type="match status" value="1"/>
</dbReference>
<dbReference type="InterPro" id="IPR011324">
    <property type="entry name" value="Cytotoxic_necrot_fac-like_cat"/>
</dbReference>
<organism evidence="13 14">
    <name type="scientific">Lentibacillus juripiscarius</name>
    <dbReference type="NCBI Taxonomy" id="257446"/>
    <lineage>
        <taxon>Bacteria</taxon>
        <taxon>Bacillati</taxon>
        <taxon>Bacillota</taxon>
        <taxon>Bacilli</taxon>
        <taxon>Bacillales</taxon>
        <taxon>Bacillaceae</taxon>
        <taxon>Lentibacillus</taxon>
    </lineage>
</organism>
<dbReference type="CDD" id="cd16833">
    <property type="entry name" value="YfiH"/>
    <property type="match status" value="1"/>
</dbReference>
<dbReference type="EMBL" id="JBHUNA010000009">
    <property type="protein sequence ID" value="MFD2760529.1"/>
    <property type="molecule type" value="Genomic_DNA"/>
</dbReference>
<keyword evidence="6" id="KW-0479">Metal-binding</keyword>
<keyword evidence="8" id="KW-0862">Zinc</keyword>
<evidence type="ECO:0000256" key="2">
    <source>
        <dbReference type="ARBA" id="ARBA00001947"/>
    </source>
</evidence>
<dbReference type="PANTHER" id="PTHR30616:SF2">
    <property type="entry name" value="PURINE NUCLEOSIDE PHOSPHORYLASE LACC1"/>
    <property type="match status" value="1"/>
</dbReference>
<evidence type="ECO:0000256" key="5">
    <source>
        <dbReference type="ARBA" id="ARBA00022679"/>
    </source>
</evidence>
<dbReference type="InterPro" id="IPR038371">
    <property type="entry name" value="Cu_polyphenol_OxRdtase_sf"/>
</dbReference>
<proteinExistence type="inferred from homology"/>
<dbReference type="Pfam" id="PF02578">
    <property type="entry name" value="Cu-oxidase_4"/>
    <property type="match status" value="1"/>
</dbReference>
<keyword evidence="14" id="KW-1185">Reference proteome</keyword>
<name>A0ABW5V492_9BACI</name>
<comment type="catalytic activity">
    <reaction evidence="11">
        <text>S-methyl-5'-thioadenosine + phosphate = 5-(methylsulfanyl)-alpha-D-ribose 1-phosphate + adenine</text>
        <dbReference type="Rhea" id="RHEA:11852"/>
        <dbReference type="ChEBI" id="CHEBI:16708"/>
        <dbReference type="ChEBI" id="CHEBI:17509"/>
        <dbReference type="ChEBI" id="CHEBI:43474"/>
        <dbReference type="ChEBI" id="CHEBI:58533"/>
        <dbReference type="EC" id="2.4.2.28"/>
    </reaction>
    <physiologicalReaction direction="left-to-right" evidence="11">
        <dbReference type="Rhea" id="RHEA:11853"/>
    </physiologicalReaction>
</comment>
<dbReference type="Gene3D" id="3.60.140.10">
    <property type="entry name" value="CNF1/YfiH-like putative cysteine hydrolases"/>
    <property type="match status" value="1"/>
</dbReference>
<comment type="catalytic activity">
    <reaction evidence="1">
        <text>inosine + phosphate = alpha-D-ribose 1-phosphate + hypoxanthine</text>
        <dbReference type="Rhea" id="RHEA:27646"/>
        <dbReference type="ChEBI" id="CHEBI:17368"/>
        <dbReference type="ChEBI" id="CHEBI:17596"/>
        <dbReference type="ChEBI" id="CHEBI:43474"/>
        <dbReference type="ChEBI" id="CHEBI:57720"/>
        <dbReference type="EC" id="2.4.2.1"/>
    </reaction>
    <physiologicalReaction direction="left-to-right" evidence="1">
        <dbReference type="Rhea" id="RHEA:27647"/>
    </physiologicalReaction>
</comment>
<comment type="cofactor">
    <cofactor evidence="2">
        <name>Zn(2+)</name>
        <dbReference type="ChEBI" id="CHEBI:29105"/>
    </cofactor>
</comment>
<evidence type="ECO:0000256" key="1">
    <source>
        <dbReference type="ARBA" id="ARBA00000553"/>
    </source>
</evidence>
<comment type="similarity">
    <text evidence="4 12">Belongs to the purine nucleoside phosphorylase YfiH/LACC1 family.</text>
</comment>
<comment type="function">
    <text evidence="3">Purine nucleoside enzyme that catalyzes the phosphorolysis of adenosine and inosine nucleosides, yielding D-ribose 1-phosphate and the respective free bases, adenine and hypoxanthine. Also catalyzes the phosphorolysis of S-methyl-5'-thioadenosine into adenine and S-methyl-5-thio-alpha-D-ribose 1-phosphate. Also has adenosine deaminase activity.</text>
</comment>
<evidence type="ECO:0000313" key="14">
    <source>
        <dbReference type="Proteomes" id="UP001597502"/>
    </source>
</evidence>
<dbReference type="InterPro" id="IPR003730">
    <property type="entry name" value="Cu_polyphenol_OxRdtase"/>
</dbReference>
<gene>
    <name evidence="13" type="primary">pgeF</name>
    <name evidence="13" type="ORF">ACFSUO_06030</name>
</gene>
<evidence type="ECO:0000256" key="6">
    <source>
        <dbReference type="ARBA" id="ARBA00022723"/>
    </source>
</evidence>
<evidence type="ECO:0000256" key="10">
    <source>
        <dbReference type="ARBA" id="ARBA00048968"/>
    </source>
</evidence>
<evidence type="ECO:0000256" key="11">
    <source>
        <dbReference type="ARBA" id="ARBA00049893"/>
    </source>
</evidence>
<evidence type="ECO:0000256" key="12">
    <source>
        <dbReference type="RuleBase" id="RU361274"/>
    </source>
</evidence>
<sequence>MAEPFQLQTESLLAIKKWGAISPGLQAGFTTRKGGYSAPPFHSWNLGLHVPDVKKNVDANRQKLSGAIRFPLQSWVSGEQSHKTNIHIVTAADKGKGAETYKTSLTDTDGLITKESGILCTAFFADCVPIYFLDSVSGYIGIAHAGWKGTVNGIAGKMVETFKELGTVPANLLTVIGPCISHDAYEVDEQVVGHIPDEWRDKTVTARENGRYLLDLKQLNTEILLQQGVLRRNIDVTQYCTFRDESLFFSHRRDNGKTGRMLGYIGYEN</sequence>
<comment type="catalytic activity">
    <reaction evidence="10">
        <text>adenosine + phosphate = alpha-D-ribose 1-phosphate + adenine</text>
        <dbReference type="Rhea" id="RHEA:27642"/>
        <dbReference type="ChEBI" id="CHEBI:16335"/>
        <dbReference type="ChEBI" id="CHEBI:16708"/>
        <dbReference type="ChEBI" id="CHEBI:43474"/>
        <dbReference type="ChEBI" id="CHEBI:57720"/>
        <dbReference type="EC" id="2.4.2.1"/>
    </reaction>
    <physiologicalReaction direction="left-to-right" evidence="10">
        <dbReference type="Rhea" id="RHEA:27643"/>
    </physiologicalReaction>
</comment>
<accession>A0ABW5V492</accession>
<protein>
    <recommendedName>
        <fullName evidence="12">Purine nucleoside phosphorylase</fullName>
    </recommendedName>
</protein>
<reference evidence="14" key="1">
    <citation type="journal article" date="2019" name="Int. J. Syst. Evol. Microbiol.">
        <title>The Global Catalogue of Microorganisms (GCM) 10K type strain sequencing project: providing services to taxonomists for standard genome sequencing and annotation.</title>
        <authorList>
            <consortium name="The Broad Institute Genomics Platform"/>
            <consortium name="The Broad Institute Genome Sequencing Center for Infectious Disease"/>
            <person name="Wu L."/>
            <person name="Ma J."/>
        </authorList>
    </citation>
    <scope>NUCLEOTIDE SEQUENCE [LARGE SCALE GENOMIC DNA]</scope>
    <source>
        <strain evidence="14">TISTR 1535</strain>
    </source>
</reference>
<dbReference type="PANTHER" id="PTHR30616">
    <property type="entry name" value="UNCHARACTERIZED PROTEIN YFIH"/>
    <property type="match status" value="1"/>
</dbReference>
<dbReference type="Proteomes" id="UP001597502">
    <property type="component" value="Unassembled WGS sequence"/>
</dbReference>